<sequence length="231" mass="27879">MAVKKKPVSRPCPVCGRVYEWRRASGRIFELCEHCRQPDCVVCGKKVPIERGRKNTCCTQCEQDKVRRTQNRAYAKRIAADPELNKRNHAARKEKLLNDPEKMRAYKQKEAERSKRRLKDPDYRQKRAEYQASRYIQNRDEINQQRADFWAALPEEEKEKRRILARERGRVWRQEERERLQKNPEEWAKYQAYQRAARQKYKQNQEFAKLMKQTQELLNVAEQNKPKRDGD</sequence>
<dbReference type="OrthoDB" id="27194at2"/>
<dbReference type="RefSeq" id="WP_085358058.1">
    <property type="nucleotide sequence ID" value="NZ_MTAB01000003.1"/>
</dbReference>
<comment type="caution">
    <text evidence="1">The sequence shown here is derived from an EMBL/GenBank/DDBJ whole genome shotgun (WGS) entry which is preliminary data.</text>
</comment>
<dbReference type="Proteomes" id="UP000193303">
    <property type="component" value="Unassembled WGS sequence"/>
</dbReference>
<dbReference type="AlphaFoldDB" id="A0A1X3DKD6"/>
<reference evidence="2" key="1">
    <citation type="submission" date="2017-01" db="EMBL/GenBank/DDBJ databases">
        <authorList>
            <person name="Mah S.A."/>
            <person name="Swanson W.J."/>
            <person name="Moy G.W."/>
            <person name="Vacquier V.D."/>
        </authorList>
    </citation>
    <scope>NUCLEOTIDE SEQUENCE [LARGE SCALE GENOMIC DNA]</scope>
    <source>
        <strain evidence="2">124861</strain>
    </source>
</reference>
<accession>A0A1X3DKD6</accession>
<evidence type="ECO:0000313" key="1">
    <source>
        <dbReference type="EMBL" id="OSI24649.1"/>
    </source>
</evidence>
<organism evidence="1 2">
    <name type="scientific">Neisseria dumasiana</name>
    <dbReference type="NCBI Taxonomy" id="1931275"/>
    <lineage>
        <taxon>Bacteria</taxon>
        <taxon>Pseudomonadati</taxon>
        <taxon>Pseudomonadota</taxon>
        <taxon>Betaproteobacteria</taxon>
        <taxon>Neisseriales</taxon>
        <taxon>Neisseriaceae</taxon>
        <taxon>Neisseria</taxon>
    </lineage>
</organism>
<protein>
    <submittedName>
        <fullName evidence="1">Uncharacterized protein</fullName>
    </submittedName>
</protein>
<dbReference type="EMBL" id="MTAB01000003">
    <property type="protein sequence ID" value="OSI24649.1"/>
    <property type="molecule type" value="Genomic_DNA"/>
</dbReference>
<proteinExistence type="predicted"/>
<evidence type="ECO:0000313" key="2">
    <source>
        <dbReference type="Proteomes" id="UP000193303"/>
    </source>
</evidence>
<name>A0A1X3DKD6_9NEIS</name>
<gene>
    <name evidence="1" type="ORF">BV912_02000</name>
</gene>